<keyword evidence="16" id="KW-1185">Reference proteome</keyword>
<feature type="compositionally biased region" description="Low complexity" evidence="12">
    <location>
        <begin position="457"/>
        <end position="480"/>
    </location>
</feature>
<keyword evidence="6 13" id="KW-0472">Membrane</keyword>
<evidence type="ECO:0000256" key="13">
    <source>
        <dbReference type="SAM" id="Phobius"/>
    </source>
</evidence>
<dbReference type="InterPro" id="IPR013783">
    <property type="entry name" value="Ig-like_fold"/>
</dbReference>
<dbReference type="PROSITE" id="PS50835">
    <property type="entry name" value="IG_LIKE"/>
    <property type="match status" value="1"/>
</dbReference>
<keyword evidence="7" id="KW-1015">Disulfide bond</keyword>
<dbReference type="PANTHER" id="PTHR44888">
    <property type="entry name" value="HEPACAM FAMILY MEMBER 2-RELATED"/>
    <property type="match status" value="1"/>
</dbReference>
<keyword evidence="8" id="KW-0325">Glycoprotein</keyword>
<evidence type="ECO:0000256" key="2">
    <source>
        <dbReference type="ARBA" id="ARBA00022490"/>
    </source>
</evidence>
<organism evidence="15 16">
    <name type="scientific">Gambusia affinis</name>
    <name type="common">Western mosquitofish</name>
    <name type="synonym">Heterandria affinis</name>
    <dbReference type="NCBI Taxonomy" id="33528"/>
    <lineage>
        <taxon>Eukaryota</taxon>
        <taxon>Metazoa</taxon>
        <taxon>Chordata</taxon>
        <taxon>Craniata</taxon>
        <taxon>Vertebrata</taxon>
        <taxon>Euteleostomi</taxon>
        <taxon>Actinopterygii</taxon>
        <taxon>Neopterygii</taxon>
        <taxon>Teleostei</taxon>
        <taxon>Neoteleostei</taxon>
        <taxon>Acanthomorphata</taxon>
        <taxon>Ovalentaria</taxon>
        <taxon>Atherinomorphae</taxon>
        <taxon>Cyprinodontiformes</taxon>
        <taxon>Poeciliidae</taxon>
        <taxon>Poeciliinae</taxon>
        <taxon>Gambusia</taxon>
    </lineage>
</organism>
<dbReference type="SMART" id="SM00409">
    <property type="entry name" value="IG"/>
    <property type="match status" value="2"/>
</dbReference>
<feature type="compositionally biased region" description="Pro residues" evidence="12">
    <location>
        <begin position="427"/>
        <end position="443"/>
    </location>
</feature>
<protein>
    <recommendedName>
        <fullName evidence="14">Ig-like domain-containing protein</fullName>
    </recommendedName>
</protein>
<proteinExistence type="predicted"/>
<evidence type="ECO:0000256" key="12">
    <source>
        <dbReference type="SAM" id="MobiDB-lite"/>
    </source>
</evidence>
<gene>
    <name evidence="15" type="ORF">CCH79_00003812</name>
</gene>
<keyword evidence="2" id="KW-0963">Cytoplasm</keyword>
<keyword evidence="9" id="KW-0131">Cell cycle</keyword>
<keyword evidence="5 13" id="KW-1133">Transmembrane helix</keyword>
<comment type="caution">
    <text evidence="15">The sequence shown here is derived from an EMBL/GenBank/DDBJ whole genome shotgun (WGS) entry which is preliminary data.</text>
</comment>
<dbReference type="Pfam" id="PF07686">
    <property type="entry name" value="V-set"/>
    <property type="match status" value="1"/>
</dbReference>
<evidence type="ECO:0000256" key="6">
    <source>
        <dbReference type="ARBA" id="ARBA00023136"/>
    </source>
</evidence>
<evidence type="ECO:0000256" key="7">
    <source>
        <dbReference type="ARBA" id="ARBA00023157"/>
    </source>
</evidence>
<dbReference type="InterPro" id="IPR052280">
    <property type="entry name" value="HEPACAM_domain"/>
</dbReference>
<evidence type="ECO:0000256" key="1">
    <source>
        <dbReference type="ARBA" id="ARBA00004496"/>
    </source>
</evidence>
<dbReference type="InterPro" id="IPR036179">
    <property type="entry name" value="Ig-like_dom_sf"/>
</dbReference>
<keyword evidence="10" id="KW-0393">Immunoglobulin domain</keyword>
<name>A0A315VCD6_GAMAF</name>
<dbReference type="InterPro" id="IPR003598">
    <property type="entry name" value="Ig_sub2"/>
</dbReference>
<dbReference type="SUPFAM" id="SSF48726">
    <property type="entry name" value="Immunoglobulin"/>
    <property type="match status" value="2"/>
</dbReference>
<evidence type="ECO:0000256" key="10">
    <source>
        <dbReference type="ARBA" id="ARBA00023319"/>
    </source>
</evidence>
<dbReference type="Gene3D" id="2.60.40.10">
    <property type="entry name" value="Immunoglobulins"/>
    <property type="match status" value="2"/>
</dbReference>
<evidence type="ECO:0000256" key="5">
    <source>
        <dbReference type="ARBA" id="ARBA00022989"/>
    </source>
</evidence>
<keyword evidence="3 13" id="KW-0812">Transmembrane</keyword>
<dbReference type="Proteomes" id="UP000250572">
    <property type="component" value="Unassembled WGS sequence"/>
</dbReference>
<dbReference type="AlphaFoldDB" id="A0A315VCD6"/>
<evidence type="ECO:0000256" key="3">
    <source>
        <dbReference type="ARBA" id="ARBA00022692"/>
    </source>
</evidence>
<dbReference type="EMBL" id="NHOQ01001971">
    <property type="protein sequence ID" value="PWA20394.1"/>
    <property type="molecule type" value="Genomic_DNA"/>
</dbReference>
<evidence type="ECO:0000256" key="11">
    <source>
        <dbReference type="ARBA" id="ARBA00046288"/>
    </source>
</evidence>
<dbReference type="InterPro" id="IPR007110">
    <property type="entry name" value="Ig-like_dom"/>
</dbReference>
<dbReference type="SMART" id="SM00408">
    <property type="entry name" value="IGc2"/>
    <property type="match status" value="1"/>
</dbReference>
<evidence type="ECO:0000256" key="8">
    <source>
        <dbReference type="ARBA" id="ARBA00023180"/>
    </source>
</evidence>
<feature type="region of interest" description="Disordered" evidence="12">
    <location>
        <begin position="409"/>
        <end position="501"/>
    </location>
</feature>
<feature type="compositionally biased region" description="Polar residues" evidence="12">
    <location>
        <begin position="491"/>
        <end position="501"/>
    </location>
</feature>
<comment type="subcellular location">
    <subcellularLocation>
        <location evidence="1">Cytoplasm</location>
    </subcellularLocation>
    <subcellularLocation>
        <location evidence="11">Endomembrane system</location>
        <topology evidence="11">Single-pass type I membrane protein</topology>
    </subcellularLocation>
</comment>
<dbReference type="CDD" id="cd00096">
    <property type="entry name" value="Ig"/>
    <property type="match status" value="1"/>
</dbReference>
<dbReference type="InterPro" id="IPR003599">
    <property type="entry name" value="Ig_sub"/>
</dbReference>
<dbReference type="PANTHER" id="PTHR44888:SF2">
    <property type="entry name" value="HEPATIC AND GLIAL CELL ADHESION MOLECULE"/>
    <property type="match status" value="1"/>
</dbReference>
<evidence type="ECO:0000259" key="14">
    <source>
        <dbReference type="PROSITE" id="PS50835"/>
    </source>
</evidence>
<dbReference type="GO" id="GO:0012505">
    <property type="term" value="C:endomembrane system"/>
    <property type="evidence" value="ECO:0007669"/>
    <property type="project" value="UniProtKB-SubCell"/>
</dbReference>
<evidence type="ECO:0000313" key="15">
    <source>
        <dbReference type="EMBL" id="PWA20394.1"/>
    </source>
</evidence>
<evidence type="ECO:0000256" key="4">
    <source>
        <dbReference type="ARBA" id="ARBA00022729"/>
    </source>
</evidence>
<accession>A0A315VCD6</accession>
<dbReference type="Pfam" id="PF13927">
    <property type="entry name" value="Ig_3"/>
    <property type="match status" value="1"/>
</dbReference>
<reference evidence="15 16" key="1">
    <citation type="journal article" date="2018" name="G3 (Bethesda)">
        <title>A High-Quality Reference Genome for the Invasive Mosquitofish Gambusia affinis Using a Chicago Library.</title>
        <authorList>
            <person name="Hoffberg S.L."/>
            <person name="Troendle N.J."/>
            <person name="Glenn T.C."/>
            <person name="Mahmud O."/>
            <person name="Louha S."/>
            <person name="Chalopin D."/>
            <person name="Bennetzen J.L."/>
            <person name="Mauricio R."/>
        </authorList>
    </citation>
    <scope>NUCLEOTIDE SEQUENCE [LARGE SCALE GENOMIC DNA]</scope>
    <source>
        <strain evidence="15">NE01/NJP1002.9</strain>
        <tissue evidence="15">Muscle</tissue>
    </source>
</reference>
<evidence type="ECO:0000256" key="9">
    <source>
        <dbReference type="ARBA" id="ARBA00023306"/>
    </source>
</evidence>
<evidence type="ECO:0000313" key="16">
    <source>
        <dbReference type="Proteomes" id="UP000250572"/>
    </source>
</evidence>
<dbReference type="GO" id="GO:0005737">
    <property type="term" value="C:cytoplasm"/>
    <property type="evidence" value="ECO:0007669"/>
    <property type="project" value="UniProtKB-SubCell"/>
</dbReference>
<dbReference type="InterPro" id="IPR013106">
    <property type="entry name" value="Ig_V-set"/>
</dbReference>
<sequence length="501" mass="55578">MKVERKPSSKFSNFRDIPPLLTLFGLCLLLVLFTGDQTVTTAMRRCPANCFSVKERRRLSLSHGLISPSLEPNSRMPSIRLAANTGFHYKGGALGVNVTSQTQVVRGTVGREALLSVSYSSSSADKPVIKWQVKKDKVKPVTVVQSIGTEIIGNLRPEYRHRIQVFENGSLLLHNLQLSDEGTYEVEISITDDTFTGEHYIKLTVDVPVSKPYIQMMASSVLEYSEHFHLHCSHDNGTKPTYSWLKGGKVLTNDSRLLLSHDQKVLTISRVLMSDDDIYACTVENPISSTKSVAVRLTVYRRSSLYIILSTGGIFLLITLVTVCACWKPSKKKHRPVPQRAPIYMEQSENGHDVDVVPKPSTLGRRSPMPLYVLNEEETLEHLEESSGNTAVQSEINIPAAYVPVLPPTTNRTERPIWSAPRRYPRSPSPLAQPLPQPLPMPLIRPVCSPARSPANSPGSSPRSFSPVRRVRPPVGIPVSHLPVEAECTDPSDQTLNSSQH</sequence>
<keyword evidence="4" id="KW-0732">Signal</keyword>
<feature type="domain" description="Ig-like" evidence="14">
    <location>
        <begin position="212"/>
        <end position="298"/>
    </location>
</feature>
<feature type="transmembrane region" description="Helical" evidence="13">
    <location>
        <begin position="305"/>
        <end position="327"/>
    </location>
</feature>